<dbReference type="InterPro" id="IPR044946">
    <property type="entry name" value="Restrct_endonuc_typeI_TRD_sf"/>
</dbReference>
<dbReference type="Proteomes" id="UP000194420">
    <property type="component" value="Unassembled WGS sequence"/>
</dbReference>
<protein>
    <submittedName>
        <fullName evidence="5">Type I restriction enzyme, S subunit</fullName>
    </submittedName>
</protein>
<evidence type="ECO:0000313" key="6">
    <source>
        <dbReference type="Proteomes" id="UP000194420"/>
    </source>
</evidence>
<keyword evidence="2" id="KW-0680">Restriction system</keyword>
<evidence type="ECO:0000256" key="1">
    <source>
        <dbReference type="ARBA" id="ARBA00010923"/>
    </source>
</evidence>
<dbReference type="GO" id="GO:0003677">
    <property type="term" value="F:DNA binding"/>
    <property type="evidence" value="ECO:0007669"/>
    <property type="project" value="UniProtKB-KW"/>
</dbReference>
<dbReference type="SUPFAM" id="SSF116734">
    <property type="entry name" value="DNA methylase specificity domain"/>
    <property type="match status" value="2"/>
</dbReference>
<dbReference type="InterPro" id="IPR052021">
    <property type="entry name" value="Type-I_RS_S_subunit"/>
</dbReference>
<dbReference type="Pfam" id="PF01420">
    <property type="entry name" value="Methylase_S"/>
    <property type="match status" value="1"/>
</dbReference>
<dbReference type="InterPro" id="IPR000055">
    <property type="entry name" value="Restrct_endonuc_typeI_TRD"/>
</dbReference>
<name>A0A1Y6F3K4_9SPHN</name>
<feature type="domain" description="Type I restriction modification DNA specificity" evidence="4">
    <location>
        <begin position="1"/>
        <end position="184"/>
    </location>
</feature>
<evidence type="ECO:0000259" key="4">
    <source>
        <dbReference type="Pfam" id="PF01420"/>
    </source>
</evidence>
<proteinExistence type="inferred from homology"/>
<dbReference type="CDD" id="cd17517">
    <property type="entry name" value="RMtype1_S_EcoKI_StySPI-TRD2-CR2_like"/>
    <property type="match status" value="1"/>
</dbReference>
<keyword evidence="3" id="KW-0238">DNA-binding</keyword>
<sequence length="415" mass="46468">MSQWPEVRLGELAVFRNGLNFNASFRGPGVGVVGIPDFHDKSFVEYDGLEEVQPDVVTSDDALLHQGDIVFVRSNGNRQLIGRSLLVREEPPRPTSHSGFTIRLRFTDERADPLFFAYLLRSDTFRRRMSSQGGGTSINNLNQGILSRLEVPLPDQWNQQRIASILGAYDDLIEVNRRRVAVLEEMARGLFEEWFVRFRFPGHENVPIVDTSNGPLPEGWEWGRFSQLAPEVRETLSPSSVDPETPYLGLEHFPRRSTTLNDRGTASDVDSTKARFHRGDILFGKIRPYFHKVVWAPFDGIASTDAIIWRPDPRFAARALLLASSDAFVAHSVQTSNGTKMPRANTKVLAGYPCVMPTHDVSQMFEALVGPSVELAAYLQEANERLGASRDLLLPRLISGQLSVEVAERQLEDAA</sequence>
<accession>A0A1Y6F3K4</accession>
<dbReference type="PANTHER" id="PTHR30408:SF13">
    <property type="entry name" value="TYPE I RESTRICTION ENZYME HINDI SPECIFICITY SUBUNIT"/>
    <property type="match status" value="1"/>
</dbReference>
<dbReference type="AlphaFoldDB" id="A0A1Y6F3K4"/>
<organism evidence="5 6">
    <name type="scientific">Altererythrobacter xiamenensis</name>
    <dbReference type="NCBI Taxonomy" id="1316679"/>
    <lineage>
        <taxon>Bacteria</taxon>
        <taxon>Pseudomonadati</taxon>
        <taxon>Pseudomonadota</taxon>
        <taxon>Alphaproteobacteria</taxon>
        <taxon>Sphingomonadales</taxon>
        <taxon>Erythrobacteraceae</taxon>
        <taxon>Altererythrobacter</taxon>
    </lineage>
</organism>
<comment type="similarity">
    <text evidence="1">Belongs to the type-I restriction system S methylase family.</text>
</comment>
<dbReference type="GO" id="GO:0009307">
    <property type="term" value="P:DNA restriction-modification system"/>
    <property type="evidence" value="ECO:0007669"/>
    <property type="project" value="UniProtKB-KW"/>
</dbReference>
<evidence type="ECO:0000256" key="2">
    <source>
        <dbReference type="ARBA" id="ARBA00022747"/>
    </source>
</evidence>
<dbReference type="OrthoDB" id="164285at2"/>
<keyword evidence="6" id="KW-1185">Reference proteome</keyword>
<gene>
    <name evidence="5" type="ORF">SAMN06297468_1685</name>
</gene>
<dbReference type="PANTHER" id="PTHR30408">
    <property type="entry name" value="TYPE-1 RESTRICTION ENZYME ECOKI SPECIFICITY PROTEIN"/>
    <property type="match status" value="1"/>
</dbReference>
<evidence type="ECO:0000313" key="5">
    <source>
        <dbReference type="EMBL" id="SMQ69498.1"/>
    </source>
</evidence>
<reference evidence="6" key="1">
    <citation type="submission" date="2017-04" db="EMBL/GenBank/DDBJ databases">
        <authorList>
            <person name="Varghese N."/>
            <person name="Submissions S."/>
        </authorList>
    </citation>
    <scope>NUCLEOTIDE SEQUENCE [LARGE SCALE GENOMIC DNA]</scope>
</reference>
<evidence type="ECO:0000256" key="3">
    <source>
        <dbReference type="ARBA" id="ARBA00023125"/>
    </source>
</evidence>
<dbReference type="Gene3D" id="3.90.220.20">
    <property type="entry name" value="DNA methylase specificity domains"/>
    <property type="match status" value="2"/>
</dbReference>
<dbReference type="RefSeq" id="WP_086437564.1">
    <property type="nucleotide sequence ID" value="NZ_FXWG01000002.1"/>
</dbReference>
<dbReference type="EMBL" id="FXWG01000002">
    <property type="protein sequence ID" value="SMQ69498.1"/>
    <property type="molecule type" value="Genomic_DNA"/>
</dbReference>